<evidence type="ECO:0000313" key="7">
    <source>
        <dbReference type="Proteomes" id="UP000297716"/>
    </source>
</evidence>
<keyword evidence="7" id="KW-1185">Reference proteome</keyword>
<evidence type="ECO:0000256" key="4">
    <source>
        <dbReference type="SAM" id="MobiDB-lite"/>
    </source>
</evidence>
<keyword evidence="3" id="KW-0539">Nucleus</keyword>
<feature type="region of interest" description="Disordered" evidence="4">
    <location>
        <begin position="43"/>
        <end position="80"/>
    </location>
</feature>
<dbReference type="GO" id="GO:0006351">
    <property type="term" value="P:DNA-templated transcription"/>
    <property type="evidence" value="ECO:0007669"/>
    <property type="project" value="InterPro"/>
</dbReference>
<feature type="region of interest" description="Disordered" evidence="4">
    <location>
        <begin position="1"/>
        <end position="22"/>
    </location>
</feature>
<proteinExistence type="predicted"/>
<dbReference type="OrthoDB" id="435881at2759"/>
<dbReference type="PANTHER" id="PTHR31001:SF50">
    <property type="entry name" value="ZN(II)2CYS6 TRANSCRIPTION FACTOR (EUROFUNG)"/>
    <property type="match status" value="1"/>
</dbReference>
<dbReference type="Pfam" id="PF04082">
    <property type="entry name" value="Fungal_trans"/>
    <property type="match status" value="1"/>
</dbReference>
<feature type="domain" description="Xylanolytic transcriptional activator regulatory" evidence="5">
    <location>
        <begin position="288"/>
        <end position="362"/>
    </location>
</feature>
<keyword evidence="2" id="KW-0479">Metal-binding</keyword>
<evidence type="ECO:0000256" key="3">
    <source>
        <dbReference type="ARBA" id="ARBA00023242"/>
    </source>
</evidence>
<dbReference type="InterPro" id="IPR007219">
    <property type="entry name" value="XnlR_reg_dom"/>
</dbReference>
<dbReference type="CDD" id="cd12148">
    <property type="entry name" value="fungal_TF_MHR"/>
    <property type="match status" value="1"/>
</dbReference>
<dbReference type="PANTHER" id="PTHR31001">
    <property type="entry name" value="UNCHARACTERIZED TRANSCRIPTIONAL REGULATORY PROTEIN"/>
    <property type="match status" value="1"/>
</dbReference>
<evidence type="ECO:0000313" key="6">
    <source>
        <dbReference type="EMBL" id="TGJ80316.1"/>
    </source>
</evidence>
<sequence length="733" mass="82407">MADLNFRARISGDDPAQPPEKQDDLLGRIHRLEGFVAKLGSEFEGRNHGGETSFRDSTQALNSDTSPRGGSKDGFGAKHSRTTTVELDHITDELGTLVMHNNESLYVGSWLWGAIYDEVKHIRQAVEDSSIESEPVEKRILNPSIQGVPFFWGPRSLDPGNLQPLPSQVFYIWEIFVENIDPFIKVLHVPTIGRAIREAKGKFSVMGRGMEALMFAISLAAVTSLHENEYQVEENFGESRKTLFARLRLGTEQALSRAGVLNTTDISTVQAFIIYQDIAKQIDGQRATWTLVGLLVRIAIGMGLHRDGSHFSHVSPFDAEIRRRVWYHICLLDNRVGDCQVFNAGITENLFDTKQPSNLNDTDITPDMAVSPAPREGYTDSTFCILRCKMWRFARRFRSSVSIELSPNEVNTAHRLGMLTEIRKSLAEDLKLYLKPRENRFHFLIQTMIALELSKFDNMIHVANKFKPSGGGDESHKAFAIAIASLEYVFRLAEQPSTRQWGWYLYSSIQWHTMSTILVRLSTSPWGPVAEMTWGLAKKAFVHLSEGMSRDPMRQPLPELMSSVAKHRELQIQKLRANPTWVEKLARIRTIPVPVPALRDFSDGQEAFDTSAVEECLALEMNVSASQSDTAGSNPSQSFGISEGRDTWVDLTAFFSGRTEESDNFFQVPNGVDAHDGWAANEDLGQHPGLISINREHGDLLHDHEPWDTHVVSNDEEMGWLAWDNNLSTEGMP</sequence>
<evidence type="ECO:0000259" key="5">
    <source>
        <dbReference type="SMART" id="SM00906"/>
    </source>
</evidence>
<dbReference type="SMART" id="SM00906">
    <property type="entry name" value="Fungal_trans"/>
    <property type="match status" value="1"/>
</dbReference>
<organism evidence="6 7">
    <name type="scientific">Xylaria hypoxylon</name>
    <dbReference type="NCBI Taxonomy" id="37992"/>
    <lineage>
        <taxon>Eukaryota</taxon>
        <taxon>Fungi</taxon>
        <taxon>Dikarya</taxon>
        <taxon>Ascomycota</taxon>
        <taxon>Pezizomycotina</taxon>
        <taxon>Sordariomycetes</taxon>
        <taxon>Xylariomycetidae</taxon>
        <taxon>Xylariales</taxon>
        <taxon>Xylariaceae</taxon>
        <taxon>Xylaria</taxon>
    </lineage>
</organism>
<comment type="subcellular location">
    <subcellularLocation>
        <location evidence="1">Nucleus</location>
    </subcellularLocation>
</comment>
<dbReference type="EMBL" id="SKBN01000228">
    <property type="protein sequence ID" value="TGJ80316.1"/>
    <property type="molecule type" value="Genomic_DNA"/>
</dbReference>
<gene>
    <name evidence="6" type="ORF">E0Z10_g8441</name>
</gene>
<dbReference type="GO" id="GO:0003677">
    <property type="term" value="F:DNA binding"/>
    <property type="evidence" value="ECO:0007669"/>
    <property type="project" value="InterPro"/>
</dbReference>
<dbReference type="Proteomes" id="UP000297716">
    <property type="component" value="Unassembled WGS sequence"/>
</dbReference>
<dbReference type="AlphaFoldDB" id="A0A4Z0YS33"/>
<reference evidence="6 7" key="1">
    <citation type="submission" date="2019-03" db="EMBL/GenBank/DDBJ databases">
        <title>Draft genome sequence of Xylaria hypoxylon DSM 108379, a ubiquitous saprotrophic-parasitic fungi on hardwood.</title>
        <authorList>
            <person name="Buettner E."/>
            <person name="Leonhardt S."/>
            <person name="Gebauer A.M."/>
            <person name="Liers C."/>
            <person name="Hofrichter M."/>
            <person name="Kellner H."/>
        </authorList>
    </citation>
    <scope>NUCLEOTIDE SEQUENCE [LARGE SCALE GENOMIC DNA]</scope>
    <source>
        <strain evidence="6 7">DSM 108379</strain>
    </source>
</reference>
<accession>A0A4Z0YS33</accession>
<evidence type="ECO:0000256" key="2">
    <source>
        <dbReference type="ARBA" id="ARBA00022723"/>
    </source>
</evidence>
<name>A0A4Z0YS33_9PEZI</name>
<dbReference type="GO" id="GO:0008270">
    <property type="term" value="F:zinc ion binding"/>
    <property type="evidence" value="ECO:0007669"/>
    <property type="project" value="InterPro"/>
</dbReference>
<comment type="caution">
    <text evidence="6">The sequence shown here is derived from an EMBL/GenBank/DDBJ whole genome shotgun (WGS) entry which is preliminary data.</text>
</comment>
<evidence type="ECO:0000256" key="1">
    <source>
        <dbReference type="ARBA" id="ARBA00004123"/>
    </source>
</evidence>
<dbReference type="GO" id="GO:0005634">
    <property type="term" value="C:nucleus"/>
    <property type="evidence" value="ECO:0007669"/>
    <property type="project" value="UniProtKB-SubCell"/>
</dbReference>
<dbReference type="STRING" id="37992.A0A4Z0YS33"/>
<dbReference type="InterPro" id="IPR050613">
    <property type="entry name" value="Sec_Metabolite_Reg"/>
</dbReference>
<protein>
    <recommendedName>
        <fullName evidence="5">Xylanolytic transcriptional activator regulatory domain-containing protein</fullName>
    </recommendedName>
</protein>
<feature type="compositionally biased region" description="Polar residues" evidence="4">
    <location>
        <begin position="55"/>
        <end position="68"/>
    </location>
</feature>